<keyword evidence="3" id="KW-1185">Reference proteome</keyword>
<feature type="transmembrane region" description="Helical" evidence="1">
    <location>
        <begin position="179"/>
        <end position="204"/>
    </location>
</feature>
<feature type="transmembrane region" description="Helical" evidence="1">
    <location>
        <begin position="277"/>
        <end position="302"/>
    </location>
</feature>
<dbReference type="PANTHER" id="PTHR20992:SF9">
    <property type="entry name" value="AT15442P-RELATED"/>
    <property type="match status" value="1"/>
</dbReference>
<reference evidence="2 3" key="1">
    <citation type="submission" date="2022-06" db="EMBL/GenBank/DDBJ databases">
        <title>Haloarcula sp. a new haloarchaeum isolate from saline soil.</title>
        <authorList>
            <person name="Strakova D."/>
            <person name="Galisteo C."/>
            <person name="Sanchez-Porro C."/>
            <person name="Ventosa A."/>
        </authorList>
    </citation>
    <scope>NUCLEOTIDE SEQUENCE [LARGE SCALE GENOMIC DNA]</scope>
    <source>
        <strain evidence="2 3">S1CR25-12</strain>
    </source>
</reference>
<evidence type="ECO:0000256" key="1">
    <source>
        <dbReference type="SAM" id="Phobius"/>
    </source>
</evidence>
<proteinExistence type="predicted"/>
<keyword evidence="1" id="KW-0472">Membrane</keyword>
<keyword evidence="1" id="KW-0812">Transmembrane</keyword>
<feature type="transmembrane region" description="Helical" evidence="1">
    <location>
        <begin position="145"/>
        <end position="167"/>
    </location>
</feature>
<dbReference type="EMBL" id="JAMQON010000002">
    <property type="protein sequence ID" value="MDS0259960.1"/>
    <property type="molecule type" value="Genomic_DNA"/>
</dbReference>
<feature type="transmembrane region" description="Helical" evidence="1">
    <location>
        <begin position="121"/>
        <end position="139"/>
    </location>
</feature>
<dbReference type="PANTHER" id="PTHR20992">
    <property type="entry name" value="AT15442P-RELATED"/>
    <property type="match status" value="1"/>
</dbReference>
<name>A0ABU2FDQ2_9EURY</name>
<dbReference type="RefSeq" id="WP_310919617.1">
    <property type="nucleotide sequence ID" value="NZ_JAMQON010000002.1"/>
</dbReference>
<protein>
    <submittedName>
        <fullName evidence="2">TIGR00341 family protein</fullName>
    </submittedName>
</protein>
<dbReference type="NCBIfam" id="TIGR00341">
    <property type="entry name" value="TIGR00341 family protein"/>
    <property type="match status" value="1"/>
</dbReference>
<feature type="transmembrane region" description="Helical" evidence="1">
    <location>
        <begin position="224"/>
        <end position="241"/>
    </location>
</feature>
<dbReference type="Proteomes" id="UP001259659">
    <property type="component" value="Unassembled WGS sequence"/>
</dbReference>
<evidence type="ECO:0000313" key="2">
    <source>
        <dbReference type="EMBL" id="MDS0259960.1"/>
    </source>
</evidence>
<comment type="caution">
    <text evidence="2">The sequence shown here is derived from an EMBL/GenBank/DDBJ whole genome shotgun (WGS) entry which is preliminary data.</text>
</comment>
<dbReference type="Pfam" id="PF04087">
    <property type="entry name" value="DUF389"/>
    <property type="match status" value="1"/>
</dbReference>
<keyword evidence="1" id="KW-1133">Transmembrane helix</keyword>
<accession>A0ABU2FDQ2</accession>
<organism evidence="2 3">
    <name type="scientific">Haloarcula saliterrae</name>
    <dbReference type="NCBI Taxonomy" id="2950534"/>
    <lineage>
        <taxon>Archaea</taxon>
        <taxon>Methanobacteriati</taxon>
        <taxon>Methanobacteriota</taxon>
        <taxon>Stenosarchaea group</taxon>
        <taxon>Halobacteria</taxon>
        <taxon>Halobacteriales</taxon>
        <taxon>Haloarculaceae</taxon>
        <taxon>Haloarcula</taxon>
    </lineage>
</organism>
<evidence type="ECO:0000313" key="3">
    <source>
        <dbReference type="Proteomes" id="UP001259659"/>
    </source>
</evidence>
<feature type="transmembrane region" description="Helical" evidence="1">
    <location>
        <begin position="248"/>
        <end position="271"/>
    </location>
</feature>
<feature type="transmembrane region" description="Helical" evidence="1">
    <location>
        <begin position="323"/>
        <end position="345"/>
    </location>
</feature>
<gene>
    <name evidence="2" type="ORF">NDI56_11195</name>
</gene>
<sequence length="460" mass="48671">MRVVEISVPVGERAAVVDTLEAADIDYYLTSETSGRGGVEDYAAIVTFPLPRNAVEPVIDDLRDAGLSDDAHVIISDVEVDLSRRFQQLLDRYSAEMSWQIRISRAELRIRARELSPGNKTFLVLTVTSSLVATAGLLLDSAAVVVGAMVIAPLMGPALSASVGTALDDPAMFRRGVGLQVVGVSLAVVTAGAFASLLRLIPLFPPGQDITRIAEIGGRLAPDFLSLVIALGAGVAGIFSLSSGASAVLVGVMIAAALIPPAAAAGIAVAWGEPFAAFSAGVLVLVNVLAINLSALVTLRYLGYQPRDSAKREHSRSTTLKRAAVLLVLISVLSVFLGGITFASVQDAQFERSVRTATDETLTRPAYDGLELVEFTVDYAGPSLALPRAVLSEVVPVHRPRRVVVTVATPSDRPYPQLADRVQRRVRAETGHDVTVEVRYIETDTARPSSQAPLPPNAAR</sequence>
<dbReference type="InterPro" id="IPR005240">
    <property type="entry name" value="DUF389"/>
</dbReference>